<dbReference type="OrthoDB" id="5419752at2759"/>
<organism evidence="3 4">
    <name type="scientific">Thelonectria olida</name>
    <dbReference type="NCBI Taxonomy" id="1576542"/>
    <lineage>
        <taxon>Eukaryota</taxon>
        <taxon>Fungi</taxon>
        <taxon>Dikarya</taxon>
        <taxon>Ascomycota</taxon>
        <taxon>Pezizomycotina</taxon>
        <taxon>Sordariomycetes</taxon>
        <taxon>Hypocreomycetidae</taxon>
        <taxon>Hypocreales</taxon>
        <taxon>Nectriaceae</taxon>
        <taxon>Thelonectria</taxon>
    </lineage>
</organism>
<evidence type="ECO:0000313" key="3">
    <source>
        <dbReference type="EMBL" id="KAH6890336.1"/>
    </source>
</evidence>
<dbReference type="Pfam" id="PF05486">
    <property type="entry name" value="SRP9-21"/>
    <property type="match status" value="1"/>
</dbReference>
<feature type="region of interest" description="Disordered" evidence="1">
    <location>
        <begin position="92"/>
        <end position="140"/>
    </location>
</feature>
<dbReference type="AlphaFoldDB" id="A0A9P9AQV9"/>
<evidence type="ECO:0000313" key="4">
    <source>
        <dbReference type="Proteomes" id="UP000777438"/>
    </source>
</evidence>
<feature type="domain" description="SRP9" evidence="2">
    <location>
        <begin position="4"/>
        <end position="92"/>
    </location>
</feature>
<feature type="compositionally biased region" description="Low complexity" evidence="1">
    <location>
        <begin position="105"/>
        <end position="127"/>
    </location>
</feature>
<reference evidence="3 4" key="1">
    <citation type="journal article" date="2021" name="Nat. Commun.">
        <title>Genetic determinants of endophytism in the Arabidopsis root mycobiome.</title>
        <authorList>
            <person name="Mesny F."/>
            <person name="Miyauchi S."/>
            <person name="Thiergart T."/>
            <person name="Pickel B."/>
            <person name="Atanasova L."/>
            <person name="Karlsson M."/>
            <person name="Huettel B."/>
            <person name="Barry K.W."/>
            <person name="Haridas S."/>
            <person name="Chen C."/>
            <person name="Bauer D."/>
            <person name="Andreopoulos W."/>
            <person name="Pangilinan J."/>
            <person name="LaButti K."/>
            <person name="Riley R."/>
            <person name="Lipzen A."/>
            <person name="Clum A."/>
            <person name="Drula E."/>
            <person name="Henrissat B."/>
            <person name="Kohler A."/>
            <person name="Grigoriev I.V."/>
            <person name="Martin F.M."/>
            <person name="Hacquard S."/>
        </authorList>
    </citation>
    <scope>NUCLEOTIDE SEQUENCE [LARGE SCALE GENOMIC DNA]</scope>
    <source>
        <strain evidence="3 4">MPI-CAGE-CH-0241</strain>
    </source>
</reference>
<dbReference type="InterPro" id="IPR039914">
    <property type="entry name" value="SRP9-like"/>
</dbReference>
<dbReference type="Proteomes" id="UP000777438">
    <property type="component" value="Unassembled WGS sequence"/>
</dbReference>
<dbReference type="EMBL" id="JAGPYM010000009">
    <property type="protein sequence ID" value="KAH6890336.1"/>
    <property type="molecule type" value="Genomic_DNA"/>
</dbReference>
<dbReference type="PANTHER" id="PTHR12834">
    <property type="entry name" value="SIGNAL RECOGNITION PARTICLE 9 KDA PROTEIN"/>
    <property type="match status" value="1"/>
</dbReference>
<sequence>MPYFKTSQEWLDQSVALLDARPATTNITTRYSLKPTPSSSTAAADTSFTPRATLVLKTYDTVSGITLKYRTTKAAEVSRLIGASLGRLGRSMAAVPEPPAEEAMPDAPAEVDQKPATTTAQAQQAPTQGGGGKKKKKGKK</sequence>
<evidence type="ECO:0000259" key="2">
    <source>
        <dbReference type="Pfam" id="PF05486"/>
    </source>
</evidence>
<dbReference type="GO" id="GO:0005786">
    <property type="term" value="C:signal recognition particle, endoplasmic reticulum targeting"/>
    <property type="evidence" value="ECO:0007669"/>
    <property type="project" value="TreeGrafter"/>
</dbReference>
<protein>
    <submittedName>
        <fullName evidence="3">Signal recognition particle 9 kDa protein-domain-containing protein</fullName>
    </submittedName>
</protein>
<accession>A0A9P9AQV9</accession>
<evidence type="ECO:0000256" key="1">
    <source>
        <dbReference type="SAM" id="MobiDB-lite"/>
    </source>
</evidence>
<name>A0A9P9AQV9_9HYPO</name>
<proteinExistence type="predicted"/>
<dbReference type="GO" id="GO:0006614">
    <property type="term" value="P:SRP-dependent cotranslational protein targeting to membrane"/>
    <property type="evidence" value="ECO:0007669"/>
    <property type="project" value="InterPro"/>
</dbReference>
<dbReference type="InterPro" id="IPR039432">
    <property type="entry name" value="SRP9_dom"/>
</dbReference>
<keyword evidence="4" id="KW-1185">Reference proteome</keyword>
<gene>
    <name evidence="3" type="ORF">B0T10DRAFT_485591</name>
</gene>
<comment type="caution">
    <text evidence="3">The sequence shown here is derived from an EMBL/GenBank/DDBJ whole genome shotgun (WGS) entry which is preliminary data.</text>
</comment>
<dbReference type="PANTHER" id="PTHR12834:SF12">
    <property type="entry name" value="SIGNAL RECOGNITION PARTICLE 9 KDA PROTEIN"/>
    <property type="match status" value="1"/>
</dbReference>